<keyword evidence="4 10" id="KW-0732">Signal</keyword>
<evidence type="ECO:0000259" key="11">
    <source>
        <dbReference type="PROSITE" id="PS51352"/>
    </source>
</evidence>
<name>A0A9P6Q5B1_9FUNG</name>
<dbReference type="NCBIfam" id="TIGR01126">
    <property type="entry name" value="pdi_dom"/>
    <property type="match status" value="2"/>
</dbReference>
<comment type="caution">
    <text evidence="12">The sequence shown here is derived from an EMBL/GenBank/DDBJ whole genome shotgun (WGS) entry which is preliminary data.</text>
</comment>
<dbReference type="GO" id="GO:0006457">
    <property type="term" value="P:protein folding"/>
    <property type="evidence" value="ECO:0007669"/>
    <property type="project" value="TreeGrafter"/>
</dbReference>
<dbReference type="AlphaFoldDB" id="A0A9P6Q5B1"/>
<dbReference type="InterPro" id="IPR013766">
    <property type="entry name" value="Thioredoxin_domain"/>
</dbReference>
<evidence type="ECO:0000256" key="2">
    <source>
        <dbReference type="ARBA" id="ARBA00006347"/>
    </source>
</evidence>
<dbReference type="Gene3D" id="3.40.30.10">
    <property type="entry name" value="Glutaredoxin"/>
    <property type="match status" value="2"/>
</dbReference>
<feature type="signal peptide" evidence="10">
    <location>
        <begin position="1"/>
        <end position="23"/>
    </location>
</feature>
<evidence type="ECO:0000256" key="7">
    <source>
        <dbReference type="ARBA" id="ARBA00023235"/>
    </source>
</evidence>
<sequence>MLGKRIILGAVATFLTLASTVLAADDEHVLALTPDNFESVGSTPALIKFYAPWCGHCKNLEPTYNELGAAFKDQKEKVIIAKVNADEHRALGNRFNIKGFPTLKWFPKGVHGEPEEYSSGRDLEALSKFVSDRTGIKSSIKKAVSAVTVLHDTDFSKHIESGKHVLVEFYAPWCGHCKNLAPTYEKVASAFANEENVVVANVDATVEKGVAEKYGVKGYPTIKFFAADGSVEDYSGDRSEEAFVEFINKRAGTFRAPGGLLNSEAGRVAELDVHVEKYVKAATPDEKKKVYDEALKAATASAAESAKYYARFFDKVHASPEYAAKEVARLEKLIIAATMSQAKLDEFVIRKNVLIQFNPVTPEAVAAHEEL</sequence>
<reference evidence="12" key="1">
    <citation type="journal article" date="2020" name="Fungal Divers.">
        <title>Resolving the Mortierellaceae phylogeny through synthesis of multi-gene phylogenetics and phylogenomics.</title>
        <authorList>
            <person name="Vandepol N."/>
            <person name="Liber J."/>
            <person name="Desiro A."/>
            <person name="Na H."/>
            <person name="Kennedy M."/>
            <person name="Barry K."/>
            <person name="Grigoriev I.V."/>
            <person name="Miller A.N."/>
            <person name="O'Donnell K."/>
            <person name="Stajich J.E."/>
            <person name="Bonito G."/>
        </authorList>
    </citation>
    <scope>NUCLEOTIDE SEQUENCE</scope>
    <source>
        <strain evidence="12">BC1065</strain>
    </source>
</reference>
<dbReference type="InterPro" id="IPR005788">
    <property type="entry name" value="PDI_thioredoxin-like_dom"/>
</dbReference>
<dbReference type="EMBL" id="JAAAJB010000290">
    <property type="protein sequence ID" value="KAG0259290.1"/>
    <property type="molecule type" value="Genomic_DNA"/>
</dbReference>
<evidence type="ECO:0000256" key="8">
    <source>
        <dbReference type="ARBA" id="ARBA00023284"/>
    </source>
</evidence>
<dbReference type="PANTHER" id="PTHR45672:SF11">
    <property type="entry name" value="PROTEIN DISULFIDE-ISOMERASE C17H9.14C"/>
    <property type="match status" value="1"/>
</dbReference>
<dbReference type="InterPro" id="IPR011679">
    <property type="entry name" value="ERp29_C"/>
</dbReference>
<dbReference type="OrthoDB" id="10264505at2759"/>
<evidence type="ECO:0000256" key="4">
    <source>
        <dbReference type="ARBA" id="ARBA00022729"/>
    </source>
</evidence>
<evidence type="ECO:0000256" key="9">
    <source>
        <dbReference type="RuleBase" id="RU004208"/>
    </source>
</evidence>
<dbReference type="CDD" id="cd02998">
    <property type="entry name" value="PDI_a_ERp38"/>
    <property type="match status" value="2"/>
</dbReference>
<accession>A0A9P6Q5B1</accession>
<dbReference type="InterPro" id="IPR051063">
    <property type="entry name" value="PDI"/>
</dbReference>
<dbReference type="PROSITE" id="PS00194">
    <property type="entry name" value="THIOREDOXIN_1"/>
    <property type="match status" value="2"/>
</dbReference>
<dbReference type="Gene3D" id="1.20.1150.12">
    <property type="entry name" value="Endoplasmic reticulum resident protein 29, C-terminal domain"/>
    <property type="match status" value="1"/>
</dbReference>
<dbReference type="Proteomes" id="UP000807716">
    <property type="component" value="Unassembled WGS sequence"/>
</dbReference>
<dbReference type="Pfam" id="PF00085">
    <property type="entry name" value="Thioredoxin"/>
    <property type="match status" value="2"/>
</dbReference>
<evidence type="ECO:0000313" key="12">
    <source>
        <dbReference type="EMBL" id="KAG0259290.1"/>
    </source>
</evidence>
<dbReference type="FunFam" id="3.40.30.10:FF:000032">
    <property type="entry name" value="Protein disulfide-isomerase A6 homolog"/>
    <property type="match status" value="1"/>
</dbReference>
<dbReference type="EC" id="5.3.4.1" evidence="3"/>
<keyword evidence="13" id="KW-1185">Reference proteome</keyword>
<dbReference type="PANTHER" id="PTHR45672">
    <property type="entry name" value="PROTEIN DISULFIDE-ISOMERASE C17H9.14C-RELATED"/>
    <property type="match status" value="1"/>
</dbReference>
<feature type="domain" description="Thioredoxin" evidence="11">
    <location>
        <begin position="6"/>
        <end position="135"/>
    </location>
</feature>
<feature type="domain" description="Thioredoxin" evidence="11">
    <location>
        <begin position="138"/>
        <end position="252"/>
    </location>
</feature>
<keyword evidence="7" id="KW-0413">Isomerase</keyword>
<gene>
    <name evidence="12" type="ORF">DFQ27_004157</name>
</gene>
<dbReference type="PROSITE" id="PS51352">
    <property type="entry name" value="THIOREDOXIN_2"/>
    <property type="match status" value="2"/>
</dbReference>
<dbReference type="Pfam" id="PF07749">
    <property type="entry name" value="ERp29"/>
    <property type="match status" value="1"/>
</dbReference>
<evidence type="ECO:0000256" key="6">
    <source>
        <dbReference type="ARBA" id="ARBA00023157"/>
    </source>
</evidence>
<evidence type="ECO:0000256" key="3">
    <source>
        <dbReference type="ARBA" id="ARBA00012723"/>
    </source>
</evidence>
<dbReference type="SUPFAM" id="SSF47933">
    <property type="entry name" value="ERP29 C domain-like"/>
    <property type="match status" value="1"/>
</dbReference>
<comment type="similarity">
    <text evidence="2 9">Belongs to the protein disulfide isomerase family.</text>
</comment>
<dbReference type="SUPFAM" id="SSF52833">
    <property type="entry name" value="Thioredoxin-like"/>
    <property type="match status" value="2"/>
</dbReference>
<keyword evidence="6" id="KW-1015">Disulfide bond</keyword>
<dbReference type="InterPro" id="IPR036356">
    <property type="entry name" value="ERp29_C_sf"/>
</dbReference>
<dbReference type="InterPro" id="IPR036249">
    <property type="entry name" value="Thioredoxin-like_sf"/>
</dbReference>
<dbReference type="InterPro" id="IPR017937">
    <property type="entry name" value="Thioredoxin_CS"/>
</dbReference>
<dbReference type="GO" id="GO:0003756">
    <property type="term" value="F:protein disulfide isomerase activity"/>
    <property type="evidence" value="ECO:0007669"/>
    <property type="project" value="UniProtKB-EC"/>
</dbReference>
<protein>
    <recommendedName>
        <fullName evidence="3">protein disulfide-isomerase</fullName>
        <ecNumber evidence="3">5.3.4.1</ecNumber>
    </recommendedName>
</protein>
<dbReference type="GO" id="GO:0005783">
    <property type="term" value="C:endoplasmic reticulum"/>
    <property type="evidence" value="ECO:0007669"/>
    <property type="project" value="InterPro"/>
</dbReference>
<organism evidence="12 13">
    <name type="scientific">Actinomortierella ambigua</name>
    <dbReference type="NCBI Taxonomy" id="1343610"/>
    <lineage>
        <taxon>Eukaryota</taxon>
        <taxon>Fungi</taxon>
        <taxon>Fungi incertae sedis</taxon>
        <taxon>Mucoromycota</taxon>
        <taxon>Mortierellomycotina</taxon>
        <taxon>Mortierellomycetes</taxon>
        <taxon>Mortierellales</taxon>
        <taxon>Mortierellaceae</taxon>
        <taxon>Actinomortierella</taxon>
    </lineage>
</organism>
<dbReference type="PRINTS" id="PR00421">
    <property type="entry name" value="THIOREDOXIN"/>
</dbReference>
<comment type="catalytic activity">
    <reaction evidence="1">
        <text>Catalyzes the rearrangement of -S-S- bonds in proteins.</text>
        <dbReference type="EC" id="5.3.4.1"/>
    </reaction>
</comment>
<feature type="chain" id="PRO_5040409460" description="protein disulfide-isomerase" evidence="10">
    <location>
        <begin position="24"/>
        <end position="371"/>
    </location>
</feature>
<evidence type="ECO:0000256" key="5">
    <source>
        <dbReference type="ARBA" id="ARBA00022737"/>
    </source>
</evidence>
<evidence type="ECO:0000313" key="13">
    <source>
        <dbReference type="Proteomes" id="UP000807716"/>
    </source>
</evidence>
<keyword evidence="8" id="KW-0676">Redox-active center</keyword>
<keyword evidence="5" id="KW-0677">Repeat</keyword>
<evidence type="ECO:0000256" key="1">
    <source>
        <dbReference type="ARBA" id="ARBA00001182"/>
    </source>
</evidence>
<evidence type="ECO:0000256" key="10">
    <source>
        <dbReference type="SAM" id="SignalP"/>
    </source>
</evidence>
<proteinExistence type="inferred from homology"/>